<organism evidence="1 2">
    <name type="scientific">Angomonas deanei</name>
    <dbReference type="NCBI Taxonomy" id="59799"/>
    <lineage>
        <taxon>Eukaryota</taxon>
        <taxon>Discoba</taxon>
        <taxon>Euglenozoa</taxon>
        <taxon>Kinetoplastea</taxon>
        <taxon>Metakinetoplastina</taxon>
        <taxon>Trypanosomatida</taxon>
        <taxon>Trypanosomatidae</taxon>
        <taxon>Strigomonadinae</taxon>
        <taxon>Angomonas</taxon>
    </lineage>
</organism>
<dbReference type="EMBL" id="LR877157">
    <property type="protein sequence ID" value="CAD2219319.1"/>
    <property type="molecule type" value="Genomic_DNA"/>
</dbReference>
<evidence type="ECO:0000313" key="2">
    <source>
        <dbReference type="Proteomes" id="UP000515908"/>
    </source>
</evidence>
<reference evidence="1 2" key="1">
    <citation type="submission" date="2020-08" db="EMBL/GenBank/DDBJ databases">
        <authorList>
            <person name="Newling K."/>
            <person name="Davey J."/>
            <person name="Forrester S."/>
        </authorList>
    </citation>
    <scope>NUCLEOTIDE SEQUENCE [LARGE SCALE GENOMIC DNA]</scope>
    <source>
        <strain evidence="2">Crithidia deanei Carvalho (ATCC PRA-265)</strain>
    </source>
</reference>
<evidence type="ECO:0000313" key="1">
    <source>
        <dbReference type="EMBL" id="CAD2219319.1"/>
    </source>
</evidence>
<accession>A0A7G2CIS2</accession>
<protein>
    <submittedName>
        <fullName evidence="1">Uncharacterized protein</fullName>
    </submittedName>
</protein>
<sequence length="230" mass="26956">MFPDHRYLVSGVDTDTSYSTLLIEDLIRLLPPRVDPSSHPKPRYSFISLRYFLANVITEEMRSFLPDQPIKLFLYAAQQPCYDVQLFEYRFKNFLCLTRRDQPLPPRALRTHYREEELLFMLAAQLIEKPRVVTDLLGRLPFFARETLRSQGKTLQTFLSQFPALFAITHPNGKENTDTRGDVVTLLDVSYFHRHPLLREGELLSPEWDRAVTEEELTHLNQQIVDGMEE</sequence>
<gene>
    <name evidence="1" type="ORF">ADEAN_000682400</name>
</gene>
<dbReference type="VEuPathDB" id="TriTrypDB:ADEAN_000682400"/>
<proteinExistence type="predicted"/>
<name>A0A7G2CIS2_9TRYP</name>
<keyword evidence="2" id="KW-1185">Reference proteome</keyword>
<dbReference type="Proteomes" id="UP000515908">
    <property type="component" value="Chromosome 13"/>
</dbReference>
<dbReference type="OrthoDB" id="273475at2759"/>
<dbReference type="AlphaFoldDB" id="A0A7G2CIS2"/>